<keyword evidence="4 9" id="KW-0202">Cytokine</keyword>
<comment type="subcellular location">
    <subcellularLocation>
        <location evidence="1 9">Secreted</location>
    </subcellularLocation>
</comment>
<keyword evidence="13" id="KW-1185">Reference proteome</keyword>
<dbReference type="GO" id="GO:0006954">
    <property type="term" value="P:inflammatory response"/>
    <property type="evidence" value="ECO:0007669"/>
    <property type="project" value="UniProtKB-KW"/>
</dbReference>
<dbReference type="STRING" id="7868.ENSCMIP00000019522"/>
<reference evidence="13" key="2">
    <citation type="journal article" date="2007" name="PLoS Biol.">
        <title>Survey sequencing and comparative analysis of the elephant shark (Callorhinchus milii) genome.</title>
        <authorList>
            <person name="Venkatesh B."/>
            <person name="Kirkness E.F."/>
            <person name="Loh Y.H."/>
            <person name="Halpern A.L."/>
            <person name="Lee A.P."/>
            <person name="Johnson J."/>
            <person name="Dandona N."/>
            <person name="Viswanathan L.D."/>
            <person name="Tay A."/>
            <person name="Venter J.C."/>
            <person name="Strausberg R.L."/>
            <person name="Brenner S."/>
        </authorList>
    </citation>
    <scope>NUCLEOTIDE SEQUENCE [LARGE SCALE GENOMIC DNA]</scope>
</reference>
<feature type="chain" id="PRO_5044524732" description="C-C motif chemokine" evidence="9">
    <location>
        <begin position="20"/>
        <end position="95"/>
    </location>
</feature>
<evidence type="ECO:0000256" key="8">
    <source>
        <dbReference type="ARBA" id="ARBA00023198"/>
    </source>
</evidence>
<dbReference type="Ensembl" id="ENSCMIT00000019888.1">
    <property type="protein sequence ID" value="ENSCMIP00000019522.1"/>
    <property type="gene ID" value="ENSCMIG00000009091.1"/>
</dbReference>
<evidence type="ECO:0000256" key="9">
    <source>
        <dbReference type="RuleBase" id="RU361150"/>
    </source>
</evidence>
<dbReference type="OMA" id="SDCCLKH"/>
<reference evidence="11 13" key="3">
    <citation type="journal article" date="2014" name="Nature">
        <title>Elephant shark genome provides unique insights into gnathostome evolution.</title>
        <authorList>
            <consortium name="International Elephant Shark Genome Sequencing Consortium"/>
            <person name="Venkatesh B."/>
            <person name="Lee A.P."/>
            <person name="Ravi V."/>
            <person name="Maurya A.K."/>
            <person name="Lian M.M."/>
            <person name="Swann J.B."/>
            <person name="Ohta Y."/>
            <person name="Flajnik M.F."/>
            <person name="Sutoh Y."/>
            <person name="Kasahara M."/>
            <person name="Hoon S."/>
            <person name="Gangu V."/>
            <person name="Roy S.W."/>
            <person name="Irimia M."/>
            <person name="Korzh V."/>
            <person name="Kondrychyn I."/>
            <person name="Lim Z.W."/>
            <person name="Tay B.H."/>
            <person name="Tohari S."/>
            <person name="Kong K.W."/>
            <person name="Ho S."/>
            <person name="Lorente-Galdos B."/>
            <person name="Quilez J."/>
            <person name="Marques-Bonet T."/>
            <person name="Raney B.J."/>
            <person name="Ingham P.W."/>
            <person name="Tay A."/>
            <person name="Hillier L.W."/>
            <person name="Minx P."/>
            <person name="Boehm T."/>
            <person name="Wilson R.K."/>
            <person name="Brenner S."/>
            <person name="Warren W.C."/>
        </authorList>
    </citation>
    <scope>NUCLEOTIDE SEQUENCE</scope>
    <source>
        <tissue evidence="11">Gills</tissue>
    </source>
</reference>
<sequence length="95" mass="10861">MALVLRLMFLCALLCIALAYTENGGIMDCCLSVSRKRIPGRIVANYLRQEPADGCRIRAVVFITVRSRRLCAPPYKYWVRELIHMIDQNAKASSW</sequence>
<evidence type="ECO:0000256" key="1">
    <source>
        <dbReference type="ARBA" id="ARBA00004613"/>
    </source>
</evidence>
<proteinExistence type="evidence at transcript level"/>
<dbReference type="OrthoDB" id="9909116at2759"/>
<dbReference type="InterPro" id="IPR000827">
    <property type="entry name" value="Chemokine_CC_CS"/>
</dbReference>
<dbReference type="InterPro" id="IPR036048">
    <property type="entry name" value="Interleukin_8-like_sf"/>
</dbReference>
<dbReference type="AlphaFoldDB" id="V9LIZ6"/>
<dbReference type="SMART" id="SM00199">
    <property type="entry name" value="SCY"/>
    <property type="match status" value="1"/>
</dbReference>
<keyword evidence="3 9" id="KW-0145">Chemotaxis</keyword>
<keyword evidence="6 9" id="KW-0732">Signal</keyword>
<feature type="signal peptide" evidence="9">
    <location>
        <begin position="1"/>
        <end position="19"/>
    </location>
</feature>
<dbReference type="EMBL" id="JW880911">
    <property type="protein sequence ID" value="AFP13428.1"/>
    <property type="molecule type" value="mRNA"/>
</dbReference>
<feature type="domain" description="Chemokine interleukin-8-like" evidence="10">
    <location>
        <begin position="28"/>
        <end position="86"/>
    </location>
</feature>
<evidence type="ECO:0000313" key="13">
    <source>
        <dbReference type="Proteomes" id="UP000314986"/>
    </source>
</evidence>
<dbReference type="KEGG" id="cmk:103191010"/>
<keyword evidence="8" id="KW-0395">Inflammatory response</keyword>
<evidence type="ECO:0000256" key="6">
    <source>
        <dbReference type="ARBA" id="ARBA00022729"/>
    </source>
</evidence>
<dbReference type="PANTHER" id="PTHR12015">
    <property type="entry name" value="SMALL INDUCIBLE CYTOKINE A"/>
    <property type="match status" value="1"/>
</dbReference>
<evidence type="ECO:0000313" key="11">
    <source>
        <dbReference type="EMBL" id="AFP13428.1"/>
    </source>
</evidence>
<dbReference type="InterPro" id="IPR039809">
    <property type="entry name" value="Chemokine_b/g/d"/>
</dbReference>
<reference evidence="12" key="4">
    <citation type="submission" date="2025-05" db="UniProtKB">
        <authorList>
            <consortium name="Ensembl"/>
        </authorList>
    </citation>
    <scope>IDENTIFICATION</scope>
</reference>
<keyword evidence="5 9" id="KW-0964">Secreted</keyword>
<dbReference type="GO" id="GO:0005615">
    <property type="term" value="C:extracellular space"/>
    <property type="evidence" value="ECO:0007669"/>
    <property type="project" value="UniProtKB-KW"/>
</dbReference>
<dbReference type="GeneTree" id="ENSGT00990000205330"/>
<dbReference type="RefSeq" id="XP_007910129.1">
    <property type="nucleotide sequence ID" value="XM_007911938.2"/>
</dbReference>
<gene>
    <name evidence="12" type="primary">LOC103191010</name>
</gene>
<comment type="similarity">
    <text evidence="2 9">Belongs to the intercrine beta (chemokine CC) family.</text>
</comment>
<organism evidence="11">
    <name type="scientific">Callorhinchus milii</name>
    <name type="common">Ghost shark</name>
    <dbReference type="NCBI Taxonomy" id="7868"/>
    <lineage>
        <taxon>Eukaryota</taxon>
        <taxon>Metazoa</taxon>
        <taxon>Chordata</taxon>
        <taxon>Craniata</taxon>
        <taxon>Vertebrata</taxon>
        <taxon>Chondrichthyes</taxon>
        <taxon>Holocephali</taxon>
        <taxon>Chimaeriformes</taxon>
        <taxon>Callorhinchidae</taxon>
        <taxon>Callorhinchus</taxon>
    </lineage>
</organism>
<evidence type="ECO:0000256" key="5">
    <source>
        <dbReference type="ARBA" id="ARBA00022525"/>
    </source>
</evidence>
<dbReference type="GO" id="GO:0008009">
    <property type="term" value="F:chemokine activity"/>
    <property type="evidence" value="ECO:0007669"/>
    <property type="project" value="InterPro"/>
</dbReference>
<evidence type="ECO:0000256" key="4">
    <source>
        <dbReference type="ARBA" id="ARBA00022514"/>
    </source>
</evidence>
<dbReference type="InterPro" id="IPR001811">
    <property type="entry name" value="Chemokine_IL8-like_dom"/>
</dbReference>
<protein>
    <recommendedName>
        <fullName evidence="9">C-C motif chemokine</fullName>
    </recommendedName>
</protein>
<dbReference type="Proteomes" id="UP000314986">
    <property type="component" value="Unassembled WGS sequence"/>
</dbReference>
<name>V9LIZ6_CALMI</name>
<evidence type="ECO:0000256" key="2">
    <source>
        <dbReference type="ARBA" id="ARBA00010868"/>
    </source>
</evidence>
<dbReference type="GO" id="GO:0006955">
    <property type="term" value="P:immune response"/>
    <property type="evidence" value="ECO:0007669"/>
    <property type="project" value="InterPro"/>
</dbReference>
<dbReference type="Gene3D" id="2.40.50.40">
    <property type="match status" value="1"/>
</dbReference>
<evidence type="ECO:0000256" key="7">
    <source>
        <dbReference type="ARBA" id="ARBA00023157"/>
    </source>
</evidence>
<dbReference type="SUPFAM" id="SSF54117">
    <property type="entry name" value="Interleukin 8-like chemokines"/>
    <property type="match status" value="1"/>
</dbReference>
<dbReference type="Pfam" id="PF00048">
    <property type="entry name" value="IL8"/>
    <property type="match status" value="1"/>
</dbReference>
<evidence type="ECO:0000313" key="12">
    <source>
        <dbReference type="Ensembl" id="ENSCMIP00000019522.1"/>
    </source>
</evidence>
<dbReference type="PROSITE" id="PS00472">
    <property type="entry name" value="SMALL_CYTOKINES_CC"/>
    <property type="match status" value="1"/>
</dbReference>
<accession>V9LIZ6</accession>
<evidence type="ECO:0000256" key="3">
    <source>
        <dbReference type="ARBA" id="ARBA00022500"/>
    </source>
</evidence>
<reference evidence="13" key="1">
    <citation type="journal article" date="2006" name="Science">
        <title>Ancient noncoding elements conserved in the human genome.</title>
        <authorList>
            <person name="Venkatesh B."/>
            <person name="Kirkness E.F."/>
            <person name="Loh Y.H."/>
            <person name="Halpern A.L."/>
            <person name="Lee A.P."/>
            <person name="Johnson J."/>
            <person name="Dandona N."/>
            <person name="Viswanathan L.D."/>
            <person name="Tay A."/>
            <person name="Venter J.C."/>
            <person name="Strausberg R.L."/>
            <person name="Brenner S."/>
        </authorList>
    </citation>
    <scope>NUCLEOTIDE SEQUENCE [LARGE SCALE GENOMIC DNA]</scope>
</reference>
<evidence type="ECO:0000259" key="10">
    <source>
        <dbReference type="SMART" id="SM00199"/>
    </source>
</evidence>
<dbReference type="GeneID" id="103191010"/>
<keyword evidence="7" id="KW-1015">Disulfide bond</keyword>
<dbReference type="FunFam" id="2.40.50.40:FF:000012">
    <property type="entry name" value="C-C motif chemokine"/>
    <property type="match status" value="1"/>
</dbReference>